<evidence type="ECO:0000259" key="5">
    <source>
        <dbReference type="Pfam" id="PF01935"/>
    </source>
</evidence>
<dbReference type="Pfam" id="PF01935">
    <property type="entry name" value="DUF87"/>
    <property type="match status" value="1"/>
</dbReference>
<comment type="caution">
    <text evidence="6">The sequence shown here is derived from an EMBL/GenBank/DDBJ whole genome shotgun (WGS) entry which is preliminary data.</text>
</comment>
<comment type="similarity">
    <text evidence="1">Belongs to the HerA family.</text>
</comment>
<dbReference type="RefSeq" id="WP_250987209.1">
    <property type="nucleotide sequence ID" value="NZ_QFDM01000002.1"/>
</dbReference>
<dbReference type="InterPro" id="IPR027417">
    <property type="entry name" value="P-loop_NTPase"/>
</dbReference>
<comment type="catalytic activity">
    <reaction evidence="4">
        <text>ATP + H2O = ADP + phosphate + H(+)</text>
        <dbReference type="Rhea" id="RHEA:13065"/>
        <dbReference type="ChEBI" id="CHEBI:15377"/>
        <dbReference type="ChEBI" id="CHEBI:15378"/>
        <dbReference type="ChEBI" id="CHEBI:30616"/>
        <dbReference type="ChEBI" id="CHEBI:43474"/>
        <dbReference type="ChEBI" id="CHEBI:456216"/>
        <dbReference type="EC" id="5.6.2.4"/>
    </reaction>
</comment>
<comment type="catalytic activity">
    <reaction evidence="3">
        <text>ATP + H2O = ADP + phosphate + H(+)</text>
        <dbReference type="Rhea" id="RHEA:13065"/>
        <dbReference type="ChEBI" id="CHEBI:15377"/>
        <dbReference type="ChEBI" id="CHEBI:15378"/>
        <dbReference type="ChEBI" id="CHEBI:30616"/>
        <dbReference type="ChEBI" id="CHEBI:43474"/>
        <dbReference type="ChEBI" id="CHEBI:456216"/>
        <dbReference type="EC" id="5.6.2.3"/>
    </reaction>
</comment>
<accession>A0ABD4TBB5</accession>
<dbReference type="GO" id="GO:0043138">
    <property type="term" value="F:3'-5' DNA helicase activity"/>
    <property type="evidence" value="ECO:0007669"/>
    <property type="project" value="UniProtKB-EC"/>
</dbReference>
<keyword evidence="7" id="KW-1185">Reference proteome</keyword>
<sequence>MMNMQAFCSNAAMQEHPLRKLSDFLVEEKRKVTSGDYENSRFVGYVLEIGYTTATIITSDAFKVLVGGIPRNSLLIMVPAEYEKYPPHFSLLRVLETADEPLKQEKQQTYFELHKKSMPELDVFTQSELQWGALKTAVLGMYYPHPDRPNAVELSGDLNNIVSAHKYLVYAPSDELLDLIINATVPLENRCDIGTLRLTECRLPLPGQTIHTVPVAISTNDFKGTRTAMFGKTRTGKSNIVKIIAESVIQTTRRIPTEEDSRTHTVGQVIFDINGEYANNNPQDDSASLATAHAEDCQVYAITSKANTPSHPLRLDFYAHPDISHNILATFIREQERHPPDYANSFLSVEIPSFQEINRMEGRGDQNRARRKILMYWAILHRAGYVPSMDTIRQLGGVNPRFAQQTRTDVYQSANEAMPQSINTLEELAHELELFAQRDRGDRRLQSTSGGNLFDPDDEALLGFLAPRSRSASGPRKLQRYRIYHDPNAANFVTEIIQLVDQGQTVILDLSNAHPEVMSYFSRWLSEEIFAYQVDLFSSNMLNDHYIQLYFEEAHNLFPADEQRIVDIYSRIAKEGAKYHLGMVYSTQSPSTISRDLLAQTENFFVTHISSRPEVTKLANLNVAYEDLIEDILQTKTQGYVRMLTRSHRFVIPVQANKFAPQSSFHRGA</sequence>
<name>A0ABD4TBB5_9EURY</name>
<organism evidence="6 7">
    <name type="scientific">Methanoculleus oceani</name>
    <dbReference type="NCBI Taxonomy" id="2184756"/>
    <lineage>
        <taxon>Archaea</taxon>
        <taxon>Methanobacteriati</taxon>
        <taxon>Methanobacteriota</taxon>
        <taxon>Stenosarchaea group</taxon>
        <taxon>Methanomicrobia</taxon>
        <taxon>Methanomicrobiales</taxon>
        <taxon>Methanomicrobiaceae</taxon>
        <taxon>Methanoculleus</taxon>
    </lineage>
</organism>
<evidence type="ECO:0000256" key="4">
    <source>
        <dbReference type="ARBA" id="ARBA00048988"/>
    </source>
</evidence>
<dbReference type="PANTHER" id="PTHR42957:SF1">
    <property type="entry name" value="HELICASE MJ1565-RELATED"/>
    <property type="match status" value="1"/>
</dbReference>
<dbReference type="AlphaFoldDB" id="A0ABD4TBB5"/>
<dbReference type="SUPFAM" id="SSF52540">
    <property type="entry name" value="P-loop containing nucleoside triphosphate hydrolases"/>
    <property type="match status" value="1"/>
</dbReference>
<proteinExistence type="inferred from homology"/>
<reference evidence="6 7" key="1">
    <citation type="submission" date="2018-05" db="EMBL/GenBank/DDBJ databases">
        <title>Isolation and characterization of genus Methanoculleus species and their viruses from deep sea marine sediment offshore southwestern Taiwan.</title>
        <authorList>
            <person name="Wei W.-H."/>
            <person name="Chen W.-C."/>
            <person name="Lai M.-C."/>
            <person name="Chen S.-C."/>
        </authorList>
    </citation>
    <scope>NUCLEOTIDE SEQUENCE [LARGE SCALE GENOMIC DNA]</scope>
    <source>
        <strain evidence="6 7">CWC-02</strain>
    </source>
</reference>
<evidence type="ECO:0000256" key="1">
    <source>
        <dbReference type="ARBA" id="ARBA00007816"/>
    </source>
</evidence>
<comment type="catalytic activity">
    <reaction evidence="2">
        <text>Couples ATP hydrolysis with the unwinding of duplex DNA by translocating in the 3'-5' direction.</text>
        <dbReference type="EC" id="5.6.2.4"/>
    </reaction>
</comment>
<dbReference type="PANTHER" id="PTHR42957">
    <property type="entry name" value="HELICASE MJ1565-RELATED"/>
    <property type="match status" value="1"/>
</dbReference>
<protein>
    <recommendedName>
        <fullName evidence="5">Helicase HerA central domain-containing protein</fullName>
    </recommendedName>
</protein>
<feature type="domain" description="Helicase HerA central" evidence="5">
    <location>
        <begin position="212"/>
        <end position="316"/>
    </location>
</feature>
<dbReference type="EMBL" id="QFDM01000002">
    <property type="protein sequence ID" value="MCM2465948.1"/>
    <property type="molecule type" value="Genomic_DNA"/>
</dbReference>
<dbReference type="InterPro" id="IPR002789">
    <property type="entry name" value="HerA_central"/>
</dbReference>
<dbReference type="Proteomes" id="UP001523230">
    <property type="component" value="Unassembled WGS sequence"/>
</dbReference>
<dbReference type="InterPro" id="IPR008571">
    <property type="entry name" value="HerA-like"/>
</dbReference>
<evidence type="ECO:0000313" key="6">
    <source>
        <dbReference type="EMBL" id="MCM2465948.1"/>
    </source>
</evidence>
<dbReference type="Gene3D" id="3.40.50.300">
    <property type="entry name" value="P-loop containing nucleotide triphosphate hydrolases"/>
    <property type="match status" value="2"/>
</dbReference>
<gene>
    <name evidence="6" type="ORF">DIC75_06400</name>
</gene>
<dbReference type="GO" id="GO:0043139">
    <property type="term" value="F:5'-3' DNA helicase activity"/>
    <property type="evidence" value="ECO:0007669"/>
    <property type="project" value="UniProtKB-EC"/>
</dbReference>
<evidence type="ECO:0000256" key="2">
    <source>
        <dbReference type="ARBA" id="ARBA00034617"/>
    </source>
</evidence>
<evidence type="ECO:0000313" key="7">
    <source>
        <dbReference type="Proteomes" id="UP001523230"/>
    </source>
</evidence>
<evidence type="ECO:0000256" key="3">
    <source>
        <dbReference type="ARBA" id="ARBA00048954"/>
    </source>
</evidence>